<evidence type="ECO:0000313" key="17">
    <source>
        <dbReference type="EMBL" id="VDN52348.1"/>
    </source>
</evidence>
<evidence type="ECO:0000259" key="16">
    <source>
        <dbReference type="PROSITE" id="PS51022"/>
    </source>
</evidence>
<evidence type="ECO:0000256" key="10">
    <source>
        <dbReference type="ARBA" id="ARBA00023018"/>
    </source>
</evidence>
<dbReference type="SUPFAM" id="SSF101288">
    <property type="entry name" value="L27 domain"/>
    <property type="match status" value="1"/>
</dbReference>
<dbReference type="GO" id="GO:0098839">
    <property type="term" value="C:postsynaptic density membrane"/>
    <property type="evidence" value="ECO:0007669"/>
    <property type="project" value="UniProtKB-SubCell"/>
</dbReference>
<evidence type="ECO:0000256" key="4">
    <source>
        <dbReference type="ARBA" id="ARBA00022427"/>
    </source>
</evidence>
<evidence type="ECO:0000313" key="20">
    <source>
        <dbReference type="WBParaSite" id="DME_0000829101-mRNA-1"/>
    </source>
</evidence>
<evidence type="ECO:0000313" key="19">
    <source>
        <dbReference type="Proteomes" id="UP000274756"/>
    </source>
</evidence>
<evidence type="ECO:0000256" key="9">
    <source>
        <dbReference type="ARBA" id="ARBA00022949"/>
    </source>
</evidence>
<dbReference type="InterPro" id="IPR014775">
    <property type="entry name" value="L27_C"/>
</dbReference>
<dbReference type="PROSITE" id="PS51022">
    <property type="entry name" value="L27"/>
    <property type="match status" value="1"/>
</dbReference>
<evidence type="ECO:0000259" key="15">
    <source>
        <dbReference type="PROSITE" id="PS50106"/>
    </source>
</evidence>
<comment type="similarity">
    <text evidence="3">Belongs to the lin-7 family.</text>
</comment>
<sequence length="326" mass="37167">MLPLFESISSRFLAVKYLQKGIFLLSYRGALRPASDKPYRGIYYKDGDIVKKDDLLVCQVRLNYFPGLNVYFKRDRGLLLLKSEVDGRVIISRELVKPDRTIPEVLKEFEIIDPEDPIYKLTFNSKQYDLTHLFLDIQRILELIEHVQKTGEIINPKLAVIQKILQSDFFNSVREVFEHVYDTISVDGSREARTSATAKATVAAFAAAEGHAHPRVVELPKTDQGLGFNVMGGKEQNSPIYISRIIPGGVADRNGQLKRGDQLIAVNGVNVEWECHEKAVELLKSARGTVKLVVRYTPRLLDEMEKRFERQRRRANQASPAPLMKR</sequence>
<keyword evidence="12" id="KW-0628">Postsynaptic cell membrane</keyword>
<keyword evidence="11" id="KW-0472">Membrane</keyword>
<evidence type="ECO:0000256" key="8">
    <source>
        <dbReference type="ARBA" id="ARBA00022927"/>
    </source>
</evidence>
<organism evidence="18 20">
    <name type="scientific">Dracunculus medinensis</name>
    <name type="common">Guinea worm</name>
    <dbReference type="NCBI Taxonomy" id="318479"/>
    <lineage>
        <taxon>Eukaryota</taxon>
        <taxon>Metazoa</taxon>
        <taxon>Ecdysozoa</taxon>
        <taxon>Nematoda</taxon>
        <taxon>Chromadorea</taxon>
        <taxon>Rhabditida</taxon>
        <taxon>Spirurina</taxon>
        <taxon>Dracunculoidea</taxon>
        <taxon>Dracunculidae</taxon>
        <taxon>Dracunculus</taxon>
    </lineage>
</organism>
<proteinExistence type="inferred from homology"/>
<dbReference type="GO" id="GO:0005923">
    <property type="term" value="C:bicellular tight junction"/>
    <property type="evidence" value="ECO:0007669"/>
    <property type="project" value="UniProtKB-SubCell"/>
</dbReference>
<evidence type="ECO:0000256" key="1">
    <source>
        <dbReference type="ARBA" id="ARBA00004171"/>
    </source>
</evidence>
<dbReference type="InterPro" id="IPR004172">
    <property type="entry name" value="L27_dom"/>
</dbReference>
<dbReference type="InterPro" id="IPR036892">
    <property type="entry name" value="L27_dom_sf"/>
</dbReference>
<dbReference type="Proteomes" id="UP000038040">
    <property type="component" value="Unplaced"/>
</dbReference>
<gene>
    <name evidence="17" type="ORF">DME_LOCUS2321</name>
</gene>
<feature type="domain" description="PDZ" evidence="15">
    <location>
        <begin position="216"/>
        <end position="298"/>
    </location>
</feature>
<feature type="domain" description="L27" evidence="16">
    <location>
        <begin position="133"/>
        <end position="188"/>
    </location>
</feature>
<dbReference type="GO" id="GO:0015031">
    <property type="term" value="P:protein transport"/>
    <property type="evidence" value="ECO:0007669"/>
    <property type="project" value="UniProtKB-KW"/>
</dbReference>
<dbReference type="Gene3D" id="2.40.50.100">
    <property type="match status" value="1"/>
</dbReference>
<comment type="subcellular location">
    <subcellularLocation>
        <location evidence="1">Basolateral cell membrane</location>
        <topology evidence="1">Peripheral membrane protein</topology>
    </subcellularLocation>
    <subcellularLocation>
        <location evidence="2">Cell junction</location>
        <location evidence="2">Tight junction</location>
    </subcellularLocation>
    <subcellularLocation>
        <location evidence="13">Postsynaptic density membrane</location>
        <topology evidence="13">Peripheral membrane protein</topology>
    </subcellularLocation>
</comment>
<dbReference type="OrthoDB" id="10056216at2759"/>
<dbReference type="CDD" id="cd06796">
    <property type="entry name" value="PDZ_Lin-7-like"/>
    <property type="match status" value="1"/>
</dbReference>
<dbReference type="PANTHER" id="PTHR14063">
    <property type="entry name" value="PROTEIN LIN-7 HOMOLOG"/>
    <property type="match status" value="1"/>
</dbReference>
<reference evidence="17 19" key="2">
    <citation type="submission" date="2018-11" db="EMBL/GenBank/DDBJ databases">
        <authorList>
            <consortium name="Pathogen Informatics"/>
        </authorList>
    </citation>
    <scope>NUCLEOTIDE SEQUENCE [LARGE SCALE GENOMIC DNA]</scope>
</reference>
<evidence type="ECO:0000256" key="5">
    <source>
        <dbReference type="ARBA" id="ARBA00022448"/>
    </source>
</evidence>
<dbReference type="GO" id="GO:0006887">
    <property type="term" value="P:exocytosis"/>
    <property type="evidence" value="ECO:0007669"/>
    <property type="project" value="UniProtKB-KW"/>
</dbReference>
<accession>A0A0N4UKL8</accession>
<dbReference type="Pfam" id="PF00595">
    <property type="entry name" value="PDZ"/>
    <property type="match status" value="1"/>
</dbReference>
<protein>
    <recommendedName>
        <fullName evidence="14">Protein lin-7 homolog B</fullName>
    </recommendedName>
</protein>
<evidence type="ECO:0000256" key="13">
    <source>
        <dbReference type="ARBA" id="ARBA00034098"/>
    </source>
</evidence>
<evidence type="ECO:0000313" key="18">
    <source>
        <dbReference type="Proteomes" id="UP000038040"/>
    </source>
</evidence>
<name>A0A0N4UKL8_DRAME</name>
<evidence type="ECO:0000256" key="3">
    <source>
        <dbReference type="ARBA" id="ARBA00008546"/>
    </source>
</evidence>
<keyword evidence="6" id="KW-1003">Cell membrane</keyword>
<keyword evidence="19" id="KW-1185">Reference proteome</keyword>
<evidence type="ECO:0000256" key="14">
    <source>
        <dbReference type="ARBA" id="ARBA00068095"/>
    </source>
</evidence>
<dbReference type="InterPro" id="IPR051109">
    <property type="entry name" value="MAM_complex_regulator"/>
</dbReference>
<dbReference type="AlphaFoldDB" id="A0A0N4UKL8"/>
<evidence type="ECO:0000256" key="6">
    <source>
        <dbReference type="ARBA" id="ARBA00022475"/>
    </source>
</evidence>
<keyword evidence="4" id="KW-0796">Tight junction</keyword>
<dbReference type="PROSITE" id="PS50106">
    <property type="entry name" value="PDZ"/>
    <property type="match status" value="1"/>
</dbReference>
<keyword evidence="5" id="KW-0813">Transport</keyword>
<dbReference type="FunFam" id="2.30.42.10:FF:000039">
    <property type="entry name" value="Lin-7 homolog B"/>
    <property type="match status" value="1"/>
</dbReference>
<evidence type="ECO:0000256" key="7">
    <source>
        <dbReference type="ARBA" id="ARBA00022483"/>
    </source>
</evidence>
<evidence type="ECO:0000256" key="11">
    <source>
        <dbReference type="ARBA" id="ARBA00023136"/>
    </source>
</evidence>
<dbReference type="Gene3D" id="1.10.287.650">
    <property type="entry name" value="L27 domain"/>
    <property type="match status" value="1"/>
</dbReference>
<keyword evidence="7" id="KW-0268">Exocytosis</keyword>
<keyword evidence="9" id="KW-0965">Cell junction</keyword>
<dbReference type="Gene3D" id="2.30.42.10">
    <property type="match status" value="1"/>
</dbReference>
<dbReference type="STRING" id="318479.A0A0N4UKL8"/>
<evidence type="ECO:0000256" key="2">
    <source>
        <dbReference type="ARBA" id="ARBA00004435"/>
    </source>
</evidence>
<keyword evidence="8" id="KW-0653">Protein transport</keyword>
<dbReference type="WBParaSite" id="DME_0000829101-mRNA-1">
    <property type="protein sequence ID" value="DME_0000829101-mRNA-1"/>
    <property type="gene ID" value="DME_0000829101"/>
</dbReference>
<dbReference type="SUPFAM" id="SSF110324">
    <property type="entry name" value="Ribosomal L27 protein-like"/>
    <property type="match status" value="1"/>
</dbReference>
<dbReference type="InterPro" id="IPR001478">
    <property type="entry name" value="PDZ"/>
</dbReference>
<dbReference type="EMBL" id="UYYG01000055">
    <property type="protein sequence ID" value="VDN52348.1"/>
    <property type="molecule type" value="Genomic_DNA"/>
</dbReference>
<dbReference type="SUPFAM" id="SSF50156">
    <property type="entry name" value="PDZ domain-like"/>
    <property type="match status" value="1"/>
</dbReference>
<dbReference type="GO" id="GO:0016323">
    <property type="term" value="C:basolateral plasma membrane"/>
    <property type="evidence" value="ECO:0007669"/>
    <property type="project" value="UniProtKB-SubCell"/>
</dbReference>
<reference evidence="20" key="1">
    <citation type="submission" date="2017-02" db="UniProtKB">
        <authorList>
            <consortium name="WormBaseParasite"/>
        </authorList>
    </citation>
    <scope>IDENTIFICATION</scope>
</reference>
<dbReference type="Proteomes" id="UP000274756">
    <property type="component" value="Unassembled WGS sequence"/>
</dbReference>
<dbReference type="SMART" id="SM00569">
    <property type="entry name" value="L27"/>
    <property type="match status" value="1"/>
</dbReference>
<evidence type="ECO:0000256" key="12">
    <source>
        <dbReference type="ARBA" id="ARBA00023257"/>
    </source>
</evidence>
<dbReference type="SMART" id="SM00228">
    <property type="entry name" value="PDZ"/>
    <property type="match status" value="1"/>
</dbReference>
<keyword evidence="10" id="KW-0770">Synapse</keyword>
<dbReference type="InterPro" id="IPR036034">
    <property type="entry name" value="PDZ_sf"/>
</dbReference>
<dbReference type="Pfam" id="PF02828">
    <property type="entry name" value="L27"/>
    <property type="match status" value="1"/>
</dbReference>